<dbReference type="Gene3D" id="1.10.1200.10">
    <property type="entry name" value="ACP-like"/>
    <property type="match status" value="1"/>
</dbReference>
<comment type="caution">
    <text evidence="2">The sequence shown here is derived from an EMBL/GenBank/DDBJ whole genome shotgun (WGS) entry which is preliminary data.</text>
</comment>
<organism evidence="2 3">
    <name type="scientific">Micromonospora rubida</name>
    <dbReference type="NCBI Taxonomy" id="2697657"/>
    <lineage>
        <taxon>Bacteria</taxon>
        <taxon>Bacillati</taxon>
        <taxon>Actinomycetota</taxon>
        <taxon>Actinomycetes</taxon>
        <taxon>Micromonosporales</taxon>
        <taxon>Micromonosporaceae</taxon>
        <taxon>Micromonospora</taxon>
    </lineage>
</organism>
<dbReference type="Pfam" id="PF03364">
    <property type="entry name" value="Polyketide_cyc"/>
    <property type="match status" value="1"/>
</dbReference>
<dbReference type="CDD" id="cd08860">
    <property type="entry name" value="TcmN_ARO-CYC_like"/>
    <property type="match status" value="1"/>
</dbReference>
<dbReference type="RefSeq" id="WP_396678763.1">
    <property type="nucleotide sequence ID" value="NZ_JBIRPU010000006.1"/>
</dbReference>
<dbReference type="InterPro" id="IPR009081">
    <property type="entry name" value="PP-bd_ACP"/>
</dbReference>
<dbReference type="InterPro" id="IPR036736">
    <property type="entry name" value="ACP-like_sf"/>
</dbReference>
<dbReference type="InterPro" id="IPR005031">
    <property type="entry name" value="COQ10_START"/>
</dbReference>
<dbReference type="PROSITE" id="PS50075">
    <property type="entry name" value="CARRIER"/>
    <property type="match status" value="1"/>
</dbReference>
<protein>
    <submittedName>
        <fullName evidence="2">SRPBCC family protein</fullName>
    </submittedName>
</protein>
<proteinExistence type="predicted"/>
<accession>A0ABW7SLH3</accession>
<dbReference type="Pfam" id="PF00550">
    <property type="entry name" value="PP-binding"/>
    <property type="match status" value="1"/>
</dbReference>
<dbReference type="EMBL" id="JBIRPU010000006">
    <property type="protein sequence ID" value="MFI0793381.1"/>
    <property type="molecule type" value="Genomic_DNA"/>
</dbReference>
<feature type="domain" description="Carrier" evidence="1">
    <location>
        <begin position="7"/>
        <end position="84"/>
    </location>
</feature>
<name>A0ABW7SLH3_9ACTN</name>
<evidence type="ECO:0000313" key="2">
    <source>
        <dbReference type="EMBL" id="MFI0793381.1"/>
    </source>
</evidence>
<evidence type="ECO:0000259" key="1">
    <source>
        <dbReference type="PROSITE" id="PS50075"/>
    </source>
</evidence>
<dbReference type="InterPro" id="IPR023393">
    <property type="entry name" value="START-like_dom_sf"/>
</dbReference>
<gene>
    <name evidence="2" type="ORF">ACH4OY_11880</name>
</gene>
<dbReference type="Proteomes" id="UP001611075">
    <property type="component" value="Unassembled WGS sequence"/>
</dbReference>
<reference evidence="2 3" key="1">
    <citation type="submission" date="2024-10" db="EMBL/GenBank/DDBJ databases">
        <title>The Natural Products Discovery Center: Release of the First 8490 Sequenced Strains for Exploring Actinobacteria Biosynthetic Diversity.</title>
        <authorList>
            <person name="Kalkreuter E."/>
            <person name="Kautsar S.A."/>
            <person name="Yang D."/>
            <person name="Bader C.D."/>
            <person name="Teijaro C.N."/>
            <person name="Fluegel L."/>
            <person name="Davis C.M."/>
            <person name="Simpson J.R."/>
            <person name="Lauterbach L."/>
            <person name="Steele A.D."/>
            <person name="Gui C."/>
            <person name="Meng S."/>
            <person name="Li G."/>
            <person name="Viehrig K."/>
            <person name="Ye F."/>
            <person name="Su P."/>
            <person name="Kiefer A.F."/>
            <person name="Nichols A."/>
            <person name="Cepeda A.J."/>
            <person name="Yan W."/>
            <person name="Fan B."/>
            <person name="Jiang Y."/>
            <person name="Adhikari A."/>
            <person name="Zheng C.-J."/>
            <person name="Schuster L."/>
            <person name="Cowan T.M."/>
            <person name="Smanski M.J."/>
            <person name="Chevrette M.G."/>
            <person name="De Carvalho L.P.S."/>
            <person name="Shen B."/>
        </authorList>
    </citation>
    <scope>NUCLEOTIDE SEQUENCE [LARGE SCALE GENOMIC DNA]</scope>
    <source>
        <strain evidence="2 3">NPDC021253</strain>
    </source>
</reference>
<dbReference type="SUPFAM" id="SSF47336">
    <property type="entry name" value="ACP-like"/>
    <property type="match status" value="1"/>
</dbReference>
<dbReference type="SUPFAM" id="SSF55961">
    <property type="entry name" value="Bet v1-like"/>
    <property type="match status" value="1"/>
</dbReference>
<evidence type="ECO:0000313" key="3">
    <source>
        <dbReference type="Proteomes" id="UP001611075"/>
    </source>
</evidence>
<keyword evidence="3" id="KW-1185">Reference proteome</keyword>
<dbReference type="Gene3D" id="3.30.530.20">
    <property type="match status" value="1"/>
</dbReference>
<sequence>MTVTHGRPLTTEITEILVAHCGLDAEAAAREPAASLEELGMDSLALLELSAVLADRYRVRIPEDAGQLSIDAVADLVARETDPPGHTENSIVIAAPLPLVWELTNDVANWPDLFTEYAAADILERDGRTVRFRLTMHPDENGTVWSWVSERTTDWENREVRAHRVETGPFEYMRIHWRYDTEPDGTRMTWVQDFAMRPQAPLDNAGMTARINANSRVQLTVIKERIERAAGIRSTTTGGDDE</sequence>